<name>A0A1C4V9B0_MICEC</name>
<reference evidence="4" key="1">
    <citation type="submission" date="2016-06" db="EMBL/GenBank/DDBJ databases">
        <authorList>
            <person name="Varghese N."/>
            <person name="Submissions Spin"/>
        </authorList>
    </citation>
    <scope>NUCLEOTIDE SEQUENCE [LARGE SCALE GENOMIC DNA]</scope>
    <source>
        <strain evidence="4">DSM 43816</strain>
    </source>
</reference>
<dbReference type="Proteomes" id="UP000198253">
    <property type="component" value="Chromosome I"/>
</dbReference>
<feature type="compositionally biased region" description="Low complexity" evidence="1">
    <location>
        <begin position="26"/>
        <end position="76"/>
    </location>
</feature>
<proteinExistence type="predicted"/>
<feature type="compositionally biased region" description="Acidic residues" evidence="1">
    <location>
        <begin position="77"/>
        <end position="89"/>
    </location>
</feature>
<accession>A0A1C4V9B0</accession>
<keyword evidence="2" id="KW-1133">Transmembrane helix</keyword>
<dbReference type="AlphaFoldDB" id="A0A1C4V9B0"/>
<evidence type="ECO:0000256" key="2">
    <source>
        <dbReference type="SAM" id="Phobius"/>
    </source>
</evidence>
<evidence type="ECO:0000313" key="3">
    <source>
        <dbReference type="EMBL" id="SCE80567.1"/>
    </source>
</evidence>
<evidence type="ECO:0000256" key="1">
    <source>
        <dbReference type="SAM" id="MobiDB-lite"/>
    </source>
</evidence>
<evidence type="ECO:0000313" key="4">
    <source>
        <dbReference type="Proteomes" id="UP000198253"/>
    </source>
</evidence>
<dbReference type="RefSeq" id="WP_231931612.1">
    <property type="nucleotide sequence ID" value="NZ_LT607413.1"/>
</dbReference>
<feature type="transmembrane region" description="Helical" evidence="2">
    <location>
        <begin position="98"/>
        <end position="120"/>
    </location>
</feature>
<dbReference type="InParanoid" id="A0A1C4V9B0"/>
<keyword evidence="4" id="KW-1185">Reference proteome</keyword>
<keyword evidence="2" id="KW-0812">Transmembrane</keyword>
<protein>
    <submittedName>
        <fullName evidence="3">Uncharacterized protein</fullName>
    </submittedName>
</protein>
<sequence length="223" mass="22413">MTEQAVPPAPTEDESAGGEPTDARSDATPTASTTPAGDAVPADGVTPAAATPADGTTPAAATPAADATPAGIGPDPTGDEPEPGDDDAEPGGGGWHPLLRVLVTLGVVAVLVGGLVVAGLRYDVAGRLLNPDRTAEARVGDCLGPLPDVAETGQRRAAEARVVACSSPDAAYDVVGRVDRQTEEKVRDGRQCEPFVAEGGTYYTYSSIPPGGTGYLLCLVPRS</sequence>
<keyword evidence="2" id="KW-0472">Membrane</keyword>
<dbReference type="EMBL" id="LT607413">
    <property type="protein sequence ID" value="SCE80567.1"/>
    <property type="molecule type" value="Genomic_DNA"/>
</dbReference>
<feature type="region of interest" description="Disordered" evidence="1">
    <location>
        <begin position="1"/>
        <end position="93"/>
    </location>
</feature>
<gene>
    <name evidence="3" type="ORF">GA0070618_1065</name>
</gene>
<organism evidence="3 4">
    <name type="scientific">Micromonospora echinospora</name>
    <name type="common">Micromonospora purpurea</name>
    <dbReference type="NCBI Taxonomy" id="1877"/>
    <lineage>
        <taxon>Bacteria</taxon>
        <taxon>Bacillati</taxon>
        <taxon>Actinomycetota</taxon>
        <taxon>Actinomycetes</taxon>
        <taxon>Micromonosporales</taxon>
        <taxon>Micromonosporaceae</taxon>
        <taxon>Micromonospora</taxon>
    </lineage>
</organism>